<gene>
    <name evidence="14" type="ORF">STAS_07390</name>
</gene>
<dbReference type="EMBL" id="BKCP01004472">
    <property type="protein sequence ID" value="GER31392.1"/>
    <property type="molecule type" value="Genomic_DNA"/>
</dbReference>
<dbReference type="AlphaFoldDB" id="A0A5A7PF93"/>
<dbReference type="PANTHER" id="PTHR33248">
    <property type="entry name" value="ZINC ION-BINDING PROTEIN"/>
    <property type="match status" value="1"/>
</dbReference>
<feature type="coiled-coil region" evidence="10">
    <location>
        <begin position="582"/>
        <end position="623"/>
    </location>
</feature>
<evidence type="ECO:0000256" key="10">
    <source>
        <dbReference type="SAM" id="Coils"/>
    </source>
</evidence>
<evidence type="ECO:0000313" key="14">
    <source>
        <dbReference type="EMBL" id="GER31392.1"/>
    </source>
</evidence>
<feature type="compositionally biased region" description="Basic and acidic residues" evidence="11">
    <location>
        <begin position="195"/>
        <end position="204"/>
    </location>
</feature>
<feature type="compositionally biased region" description="Basic and acidic residues" evidence="11">
    <location>
        <begin position="176"/>
        <end position="186"/>
    </location>
</feature>
<comment type="caution">
    <text evidence="14">The sequence shown here is derived from an EMBL/GenBank/DDBJ whole genome shotgun (WGS) entry which is preliminary data.</text>
</comment>
<keyword evidence="15" id="KW-1185">Reference proteome</keyword>
<comment type="subcellular location">
    <subcellularLocation>
        <location evidence="1">Nucleus</location>
    </subcellularLocation>
</comment>
<feature type="domain" description="GRF-type" evidence="13">
    <location>
        <begin position="532"/>
        <end position="573"/>
    </location>
</feature>
<proteinExistence type="predicted"/>
<feature type="region of interest" description="Disordered" evidence="11">
    <location>
        <begin position="1"/>
        <end position="22"/>
    </location>
</feature>
<dbReference type="Gene3D" id="3.40.395.10">
    <property type="entry name" value="Adenoviral Proteinase, Chain A"/>
    <property type="match status" value="1"/>
</dbReference>
<dbReference type="GO" id="GO:0003677">
    <property type="term" value="F:DNA binding"/>
    <property type="evidence" value="ECO:0007669"/>
    <property type="project" value="UniProtKB-KW"/>
</dbReference>
<evidence type="ECO:0000256" key="1">
    <source>
        <dbReference type="ARBA" id="ARBA00004123"/>
    </source>
</evidence>
<keyword evidence="10" id="KW-0175">Coiled coil</keyword>
<dbReference type="InterPro" id="IPR038765">
    <property type="entry name" value="Papain-like_cys_pep_sf"/>
</dbReference>
<dbReference type="Pfam" id="PF06839">
    <property type="entry name" value="Zn_ribbon_GRF"/>
    <property type="match status" value="1"/>
</dbReference>
<evidence type="ECO:0000256" key="5">
    <source>
        <dbReference type="ARBA" id="ARBA00023015"/>
    </source>
</evidence>
<keyword evidence="4" id="KW-0862">Zinc</keyword>
<keyword evidence="5" id="KW-0805">Transcription regulation</keyword>
<name>A0A5A7PF93_STRAF</name>
<sequence>MSDFQEATPASSSKRRRKEVIKSPGNPVDDTIFFHRTKLTTLFKINKDLTLSQRRNLDKVVFVGHVARSFPLVGKQLHTGSPFLEQWSQQEISREIDVFKHMGGFDANFIWKFNEQSGGLKMDESVSKESVQRDSTTDPIVRDDLIDHLTLVNQGVSGIISLLKCNRDTPVNCGQDDNRMGTKNGKDPMTGQKKIASENGKDRMTGQNVACENGKNRMTGQKGASEESFNETMKPTKLDFDVCSLDIYTPARSCNTGKYIFQYFKEITIMDTNASEYVFNRDGDVSAEMLTIEYPHWLLSPVIDMVALHVTLNRTEEYSSKRNWVLPPSFSGMALSLHKDALIQKRFFRDRVFNGRADECLSITLTISDGNIHWYMCIVDMKRSVILIRDTLRSEVTNKWRIELAKKVGIISAWDGDGFIHENIANTFKPIIDPIVPQQPNGGGNGVSNGQSYDSCTVTMDTLYRLLWFVGNPPSEDAEALYYGYQPDSDDSSYDIPITTTDELRNHVSSYVPIGRVIIHIEVVWVQGYKECYCRQLAVIRTSWTSENPRRRFSFCKLYKEGGCNFFSWIDGPMCNRSKQLINGLLQKSNELRDRVQQLQDENDKMKEEKGLLEIKYNNLQKAHQTRGNTTMFLLFAVVCIVLCCFCYDNGQTEFSGEERSIVPRMSMDISEVNTFIKIIHPEVQHVLFIPDKIAANFDGYLPLYCTFHSDEIDSGPKWDMKVEQIGDRIGLTEGWVDFSIQNDIKWADFLAFKLVKPNNFVFYHFDHYWTQKNQPIPPMIWSTVEPLLPIECTLQNSEGDDAFKWPVVIKRLGTKIGFADGWEDFSRENYVKANHILLFELGGPNRALRSVVGSCIQDDEELDEMEKEAIVGGFHIQASFTLVSRGRQTIPSAYWNQELMGKYDEVESARIRHGGKQ</sequence>
<keyword evidence="3 9" id="KW-0863">Zinc-finger</keyword>
<evidence type="ECO:0000256" key="9">
    <source>
        <dbReference type="PROSITE-ProRule" id="PRU01343"/>
    </source>
</evidence>
<dbReference type="Gene3D" id="2.40.330.10">
    <property type="entry name" value="DNA-binding pseudobarrel domain"/>
    <property type="match status" value="2"/>
</dbReference>
<dbReference type="InterPro" id="IPR015300">
    <property type="entry name" value="DNA-bd_pseudobarrel_sf"/>
</dbReference>
<evidence type="ECO:0000256" key="4">
    <source>
        <dbReference type="ARBA" id="ARBA00022833"/>
    </source>
</evidence>
<dbReference type="PROSITE" id="PS51999">
    <property type="entry name" value="ZF_GRF"/>
    <property type="match status" value="1"/>
</dbReference>
<feature type="domain" description="TF-B3" evidence="12">
    <location>
        <begin position="673"/>
        <end position="769"/>
    </location>
</feature>
<keyword evidence="7" id="KW-0804">Transcription</keyword>
<dbReference type="GO" id="GO:0008270">
    <property type="term" value="F:zinc ion binding"/>
    <property type="evidence" value="ECO:0007669"/>
    <property type="project" value="UniProtKB-KW"/>
</dbReference>
<keyword evidence="6" id="KW-0238">DNA-binding</keyword>
<accession>A0A5A7PF93</accession>
<evidence type="ECO:0000259" key="12">
    <source>
        <dbReference type="PROSITE" id="PS50863"/>
    </source>
</evidence>
<dbReference type="Proteomes" id="UP000325081">
    <property type="component" value="Unassembled WGS sequence"/>
</dbReference>
<evidence type="ECO:0000259" key="13">
    <source>
        <dbReference type="PROSITE" id="PS51999"/>
    </source>
</evidence>
<evidence type="ECO:0000256" key="11">
    <source>
        <dbReference type="SAM" id="MobiDB-lite"/>
    </source>
</evidence>
<evidence type="ECO:0000256" key="2">
    <source>
        <dbReference type="ARBA" id="ARBA00022723"/>
    </source>
</evidence>
<evidence type="ECO:0000256" key="8">
    <source>
        <dbReference type="ARBA" id="ARBA00023242"/>
    </source>
</evidence>
<dbReference type="PROSITE" id="PS50863">
    <property type="entry name" value="B3"/>
    <property type="match status" value="2"/>
</dbReference>
<evidence type="ECO:0000256" key="7">
    <source>
        <dbReference type="ARBA" id="ARBA00023163"/>
    </source>
</evidence>
<dbReference type="InterPro" id="IPR003340">
    <property type="entry name" value="B3_DNA-bd"/>
</dbReference>
<feature type="region of interest" description="Disordered" evidence="11">
    <location>
        <begin position="174"/>
        <end position="208"/>
    </location>
</feature>
<dbReference type="GO" id="GO:0005634">
    <property type="term" value="C:nucleus"/>
    <property type="evidence" value="ECO:0007669"/>
    <property type="project" value="UniProtKB-SubCell"/>
</dbReference>
<evidence type="ECO:0000313" key="15">
    <source>
        <dbReference type="Proteomes" id="UP000325081"/>
    </source>
</evidence>
<evidence type="ECO:0000256" key="6">
    <source>
        <dbReference type="ARBA" id="ARBA00023125"/>
    </source>
</evidence>
<feature type="domain" description="TF-B3" evidence="12">
    <location>
        <begin position="794"/>
        <end position="856"/>
    </location>
</feature>
<dbReference type="SUPFAM" id="SSF101936">
    <property type="entry name" value="DNA-binding pseudobarrel domain"/>
    <property type="match status" value="2"/>
</dbReference>
<dbReference type="OrthoDB" id="913116at2759"/>
<dbReference type="SUPFAM" id="SSF54001">
    <property type="entry name" value="Cysteine proteinases"/>
    <property type="match status" value="1"/>
</dbReference>
<organism evidence="14 15">
    <name type="scientific">Striga asiatica</name>
    <name type="common">Asiatic witchweed</name>
    <name type="synonym">Buchnera asiatica</name>
    <dbReference type="NCBI Taxonomy" id="4170"/>
    <lineage>
        <taxon>Eukaryota</taxon>
        <taxon>Viridiplantae</taxon>
        <taxon>Streptophyta</taxon>
        <taxon>Embryophyta</taxon>
        <taxon>Tracheophyta</taxon>
        <taxon>Spermatophyta</taxon>
        <taxon>Magnoliopsida</taxon>
        <taxon>eudicotyledons</taxon>
        <taxon>Gunneridae</taxon>
        <taxon>Pentapetalae</taxon>
        <taxon>asterids</taxon>
        <taxon>lamiids</taxon>
        <taxon>Lamiales</taxon>
        <taxon>Orobanchaceae</taxon>
        <taxon>Buchnereae</taxon>
        <taxon>Striga</taxon>
    </lineage>
</organism>
<keyword evidence="2" id="KW-0479">Metal-binding</keyword>
<reference evidence="15" key="1">
    <citation type="journal article" date="2019" name="Curr. Biol.">
        <title>Genome Sequence of Striga asiatica Provides Insight into the Evolution of Plant Parasitism.</title>
        <authorList>
            <person name="Yoshida S."/>
            <person name="Kim S."/>
            <person name="Wafula E.K."/>
            <person name="Tanskanen J."/>
            <person name="Kim Y.M."/>
            <person name="Honaas L."/>
            <person name="Yang Z."/>
            <person name="Spallek T."/>
            <person name="Conn C.E."/>
            <person name="Ichihashi Y."/>
            <person name="Cheong K."/>
            <person name="Cui S."/>
            <person name="Der J.P."/>
            <person name="Gundlach H."/>
            <person name="Jiao Y."/>
            <person name="Hori C."/>
            <person name="Ishida J.K."/>
            <person name="Kasahara H."/>
            <person name="Kiba T."/>
            <person name="Kim M.S."/>
            <person name="Koo N."/>
            <person name="Laohavisit A."/>
            <person name="Lee Y.H."/>
            <person name="Lumba S."/>
            <person name="McCourt P."/>
            <person name="Mortimer J.C."/>
            <person name="Mutuku J.M."/>
            <person name="Nomura T."/>
            <person name="Sasaki-Sekimoto Y."/>
            <person name="Seto Y."/>
            <person name="Wang Y."/>
            <person name="Wakatake T."/>
            <person name="Sakakibara H."/>
            <person name="Demura T."/>
            <person name="Yamaguchi S."/>
            <person name="Yoneyama K."/>
            <person name="Manabe R.I."/>
            <person name="Nelson D.C."/>
            <person name="Schulman A.H."/>
            <person name="Timko M.P."/>
            <person name="dePamphilis C.W."/>
            <person name="Choi D."/>
            <person name="Shirasu K."/>
        </authorList>
    </citation>
    <scope>NUCLEOTIDE SEQUENCE [LARGE SCALE GENOMIC DNA]</scope>
    <source>
        <strain evidence="15">cv. UVA1</strain>
    </source>
</reference>
<dbReference type="InterPro" id="IPR010666">
    <property type="entry name" value="Znf_GRF"/>
</dbReference>
<keyword evidence="8" id="KW-0539">Nucleus</keyword>
<evidence type="ECO:0000256" key="3">
    <source>
        <dbReference type="ARBA" id="ARBA00022771"/>
    </source>
</evidence>
<protein>
    <submittedName>
        <fullName evidence="14">B3 domain-containing protein Os12g0592300</fullName>
    </submittedName>
</protein>